<organism evidence="2 3">
    <name type="scientific">Pedobacter riviphilus</name>
    <dbReference type="NCBI Taxonomy" id="2766984"/>
    <lineage>
        <taxon>Bacteria</taxon>
        <taxon>Pseudomonadati</taxon>
        <taxon>Bacteroidota</taxon>
        <taxon>Sphingobacteriia</taxon>
        <taxon>Sphingobacteriales</taxon>
        <taxon>Sphingobacteriaceae</taxon>
        <taxon>Pedobacter</taxon>
    </lineage>
</organism>
<keyword evidence="1" id="KW-0472">Membrane</keyword>
<dbReference type="RefSeq" id="WP_167297136.1">
    <property type="nucleotide sequence ID" value="NZ_CP061171.1"/>
</dbReference>
<reference evidence="2 3" key="1">
    <citation type="submission" date="2020-09" db="EMBL/GenBank/DDBJ databases">
        <title>Pedobacter sp. SW-16 isolated from soil near Yeocheon.</title>
        <authorList>
            <person name="Im H.S."/>
            <person name="Joung Y."/>
            <person name="Lee S.-S."/>
        </authorList>
    </citation>
    <scope>NUCLEOTIDE SEQUENCE [LARGE SCALE GENOMIC DNA]</scope>
    <source>
        <strain evidence="2 3">SW-16</strain>
    </source>
</reference>
<keyword evidence="1" id="KW-0812">Transmembrane</keyword>
<name>A0ABX6TDU7_9SPHI</name>
<keyword evidence="1" id="KW-1133">Transmembrane helix</keyword>
<evidence type="ECO:0000313" key="3">
    <source>
        <dbReference type="Proteomes" id="UP000516439"/>
    </source>
</evidence>
<sequence length="133" mass="15614">MSDQTTSKVYAIVHCKCPHCRRGDIFTGSMYGWNIQHTKEICGHCAQRIEIEPGYFYAAMYVSYAMNVIEMLIASFITYLVFGPLTDETFWPYLIVIFAGCFILYPFNYRYSRIILLHVLSPNIKYKPYYDKN</sequence>
<protein>
    <submittedName>
        <fullName evidence="2">DUF983 domain-containing protein</fullName>
    </submittedName>
</protein>
<keyword evidence="3" id="KW-1185">Reference proteome</keyword>
<accession>A0ABX6TDU7</accession>
<feature type="transmembrane region" description="Helical" evidence="1">
    <location>
        <begin position="55"/>
        <end position="78"/>
    </location>
</feature>
<gene>
    <name evidence="2" type="ORF">H9N25_17220</name>
</gene>
<dbReference type="Proteomes" id="UP000516439">
    <property type="component" value="Chromosome"/>
</dbReference>
<proteinExistence type="predicted"/>
<evidence type="ECO:0000313" key="2">
    <source>
        <dbReference type="EMBL" id="QNR83669.1"/>
    </source>
</evidence>
<feature type="transmembrane region" description="Helical" evidence="1">
    <location>
        <begin position="90"/>
        <end position="107"/>
    </location>
</feature>
<evidence type="ECO:0000256" key="1">
    <source>
        <dbReference type="SAM" id="Phobius"/>
    </source>
</evidence>
<dbReference type="EMBL" id="CP061171">
    <property type="protein sequence ID" value="QNR83669.1"/>
    <property type="molecule type" value="Genomic_DNA"/>
</dbReference>